<accession>A0ABD7FUV1</accession>
<dbReference type="EMBL" id="QKKU01000079">
    <property type="protein sequence ID" value="RBM65605.1"/>
    <property type="molecule type" value="Genomic_DNA"/>
</dbReference>
<protein>
    <submittedName>
        <fullName evidence="2">Uncharacterized protein</fullName>
    </submittedName>
</protein>
<dbReference type="RefSeq" id="WP_113610924.1">
    <property type="nucleotide sequence ID" value="NZ_CAWQMY010000146.1"/>
</dbReference>
<sequence>MKIFNILILTFMSSINLSWATNPNDAGAPEKQPVKPTPLEGGLNNPLPSILYRVDSRPPYFREGLYMGEGIFQVGFRTLGTNTDFLDHISGRSMYYGSRNSNFVPLSANRAFPHQWGKEMTVMPRSTDIPTYIEDHFYLYAIRPTGNVYNMYDSYRANINLLSERHPETQASQIARLETYRHQEEWISYGPITVDQIIWADEYRLIRGGELNGQTELVRRIENPNYIPAQTEPSRTPLLLQRQEESWTFIDQVRAVFATRDGETYPLAFLSCLAFLHTHRHRDPRSIDETFNICPELNYAYVPKSIQWVVNPQNTHIDRSMPVPWTLIDKATNYYNRERYPDNCTVGIQDNYLHIRCNANPPYPTSYRLHLGAGGPKFIWIDQTCVFSFSDEEDDGQRIIDIRDLHVINSKYNLEDYGYTIKQAFSGTGGWWSNLTITPIYPVLPDEPQSNCTWYWADNWMRNH</sequence>
<evidence type="ECO:0000313" key="2">
    <source>
        <dbReference type="EMBL" id="RBM65605.1"/>
    </source>
</evidence>
<gene>
    <name evidence="2" type="ORF">DLR72_12905</name>
</gene>
<feature type="signal peptide" evidence="1">
    <location>
        <begin position="1"/>
        <end position="20"/>
    </location>
</feature>
<organism evidence="2 3">
    <name type="scientific">Vibrio paracholerae</name>
    <dbReference type="NCBI Taxonomy" id="650003"/>
    <lineage>
        <taxon>Bacteria</taxon>
        <taxon>Pseudomonadati</taxon>
        <taxon>Pseudomonadota</taxon>
        <taxon>Gammaproteobacteria</taxon>
        <taxon>Vibrionales</taxon>
        <taxon>Vibrionaceae</taxon>
        <taxon>Vibrio</taxon>
    </lineage>
</organism>
<evidence type="ECO:0000256" key="1">
    <source>
        <dbReference type="SAM" id="SignalP"/>
    </source>
</evidence>
<dbReference type="Pfam" id="PF02917">
    <property type="entry name" value="Pertussis_S1"/>
    <property type="match status" value="1"/>
</dbReference>
<dbReference type="InterPro" id="IPR003898">
    <property type="entry name" value="Borpert_toxA"/>
</dbReference>
<reference evidence="2 3" key="1">
    <citation type="submission" date="2018-06" db="EMBL/GenBank/DDBJ databases">
        <title>Draft genome sequences of nine Vibrio sp. clinical isolates from across the United States representing the closest known relative of Vibrio cholerae.</title>
        <authorList>
            <person name="Islam M.T."/>
            <person name="Liang K."/>
            <person name="Im M.S."/>
            <person name="Winkjer J."/>
            <person name="Busby S."/>
            <person name="Batra D."/>
            <person name="Rowe L."/>
            <person name="Tarr C.L."/>
            <person name="Boucher Y."/>
        </authorList>
    </citation>
    <scope>NUCLEOTIDE SEQUENCE [LARGE SCALE GENOMIC DNA]</scope>
    <source>
        <strain evidence="2 3">2017V-1110</strain>
    </source>
</reference>
<proteinExistence type="predicted"/>
<dbReference type="SUPFAM" id="SSF56399">
    <property type="entry name" value="ADP-ribosylation"/>
    <property type="match status" value="1"/>
</dbReference>
<dbReference type="Proteomes" id="UP000252199">
    <property type="component" value="Unassembled WGS sequence"/>
</dbReference>
<name>A0ABD7FUV1_9VIBR</name>
<comment type="caution">
    <text evidence="2">The sequence shown here is derived from an EMBL/GenBank/DDBJ whole genome shotgun (WGS) entry which is preliminary data.</text>
</comment>
<keyword evidence="1" id="KW-0732">Signal</keyword>
<feature type="chain" id="PRO_5044893090" evidence="1">
    <location>
        <begin position="21"/>
        <end position="464"/>
    </location>
</feature>
<evidence type="ECO:0000313" key="3">
    <source>
        <dbReference type="Proteomes" id="UP000252199"/>
    </source>
</evidence>
<dbReference type="AlphaFoldDB" id="A0ABD7FUV1"/>
<dbReference type="Gene3D" id="3.90.210.10">
    <property type="entry name" value="Heat-Labile Enterotoxin, subunit A"/>
    <property type="match status" value="1"/>
</dbReference>